<gene>
    <name evidence="2" type="ORF">BDV96DRAFT_673799</name>
</gene>
<reference evidence="2" key="1">
    <citation type="journal article" date="2020" name="Stud. Mycol.">
        <title>101 Dothideomycetes genomes: a test case for predicting lifestyles and emergence of pathogens.</title>
        <authorList>
            <person name="Haridas S."/>
            <person name="Albert R."/>
            <person name="Binder M."/>
            <person name="Bloem J."/>
            <person name="Labutti K."/>
            <person name="Salamov A."/>
            <person name="Andreopoulos B."/>
            <person name="Baker S."/>
            <person name="Barry K."/>
            <person name="Bills G."/>
            <person name="Bluhm B."/>
            <person name="Cannon C."/>
            <person name="Castanera R."/>
            <person name="Culley D."/>
            <person name="Daum C."/>
            <person name="Ezra D."/>
            <person name="Gonzalez J."/>
            <person name="Henrissat B."/>
            <person name="Kuo A."/>
            <person name="Liang C."/>
            <person name="Lipzen A."/>
            <person name="Lutzoni F."/>
            <person name="Magnuson J."/>
            <person name="Mondo S."/>
            <person name="Nolan M."/>
            <person name="Ohm R."/>
            <person name="Pangilinan J."/>
            <person name="Park H.-J."/>
            <person name="Ramirez L."/>
            <person name="Alfaro M."/>
            <person name="Sun H."/>
            <person name="Tritt A."/>
            <person name="Yoshinaga Y."/>
            <person name="Zwiers L.-H."/>
            <person name="Turgeon B."/>
            <person name="Goodwin S."/>
            <person name="Spatafora J."/>
            <person name="Crous P."/>
            <person name="Grigoriev I."/>
        </authorList>
    </citation>
    <scope>NUCLEOTIDE SEQUENCE</scope>
    <source>
        <strain evidence="2">CBS 627.86</strain>
    </source>
</reference>
<dbReference type="AlphaFoldDB" id="A0A6A5YLK0"/>
<evidence type="ECO:0000313" key="3">
    <source>
        <dbReference type="Proteomes" id="UP000799770"/>
    </source>
</evidence>
<dbReference type="PANTHER" id="PTHR47843">
    <property type="entry name" value="BTB DOMAIN-CONTAINING PROTEIN-RELATED"/>
    <property type="match status" value="1"/>
</dbReference>
<dbReference type="SUPFAM" id="SSF54695">
    <property type="entry name" value="POZ domain"/>
    <property type="match status" value="1"/>
</dbReference>
<proteinExistence type="predicted"/>
<dbReference type="Proteomes" id="UP000799770">
    <property type="component" value="Unassembled WGS sequence"/>
</dbReference>
<evidence type="ECO:0000313" key="2">
    <source>
        <dbReference type="EMBL" id="KAF2107091.1"/>
    </source>
</evidence>
<feature type="domain" description="BTB" evidence="1">
    <location>
        <begin position="33"/>
        <end position="99"/>
    </location>
</feature>
<dbReference type="Pfam" id="PF00651">
    <property type="entry name" value="BTB"/>
    <property type="match status" value="1"/>
</dbReference>
<dbReference type="OrthoDB" id="6359816at2759"/>
<protein>
    <recommendedName>
        <fullName evidence="1">BTB domain-containing protein</fullName>
    </recommendedName>
</protein>
<dbReference type="CDD" id="cd18186">
    <property type="entry name" value="BTB_POZ_ZBTB_KLHL-like"/>
    <property type="match status" value="1"/>
</dbReference>
<dbReference type="InterPro" id="IPR011333">
    <property type="entry name" value="SKP1/BTB/POZ_sf"/>
</dbReference>
<name>A0A6A5YLK0_9PLEO</name>
<dbReference type="PANTHER" id="PTHR47843:SF5">
    <property type="entry name" value="BTB_POZ DOMAIN PROTEIN"/>
    <property type="match status" value="1"/>
</dbReference>
<accession>A0A6A5YLK0</accession>
<dbReference type="PROSITE" id="PS50097">
    <property type="entry name" value="BTB"/>
    <property type="match status" value="1"/>
</dbReference>
<keyword evidence="3" id="KW-1185">Reference proteome</keyword>
<organism evidence="2 3">
    <name type="scientific">Lophiotrema nucula</name>
    <dbReference type="NCBI Taxonomy" id="690887"/>
    <lineage>
        <taxon>Eukaryota</taxon>
        <taxon>Fungi</taxon>
        <taxon>Dikarya</taxon>
        <taxon>Ascomycota</taxon>
        <taxon>Pezizomycotina</taxon>
        <taxon>Dothideomycetes</taxon>
        <taxon>Pleosporomycetidae</taxon>
        <taxon>Pleosporales</taxon>
        <taxon>Lophiotremataceae</taxon>
        <taxon>Lophiotrema</taxon>
    </lineage>
</organism>
<evidence type="ECO:0000259" key="1">
    <source>
        <dbReference type="PROSITE" id="PS50097"/>
    </source>
</evidence>
<dbReference type="Gene3D" id="3.30.710.10">
    <property type="entry name" value="Potassium Channel Kv1.1, Chain A"/>
    <property type="match status" value="1"/>
</dbReference>
<dbReference type="EMBL" id="ML977357">
    <property type="protein sequence ID" value="KAF2107091.1"/>
    <property type="molecule type" value="Genomic_DNA"/>
</dbReference>
<sequence>MDHSGAASEARRKRRYEDYVESQKSLLETGKFSDFVITCNGRTWHVHKAIIAQQCAFFDGATRFGKSAEDNAIDLPEDDPDAVGYMLQYLYELDYDVPPWRGADNSEHIHLDIAWGGNDNLTRREHRVFAEHLVSVNEIALKEAAQVVLNYLPYTHADARKLVELSSHDIDRTLKHLLLEMFERPSSKEGSPHYRDTEKYNLMIHAKVYVLADKYVIKGLRELALENWREELPSFAFDLKETYESIDYLCKNTLASDKVLRKDLAATVCVCLDMFGMRGKVDRLLEENPDLATWVIKLTYRDREHTLSDFRAERQQRAITR</sequence>
<dbReference type="InterPro" id="IPR000210">
    <property type="entry name" value="BTB/POZ_dom"/>
</dbReference>